<dbReference type="HOGENOM" id="CLU_1881272_0_0_5"/>
<protein>
    <recommendedName>
        <fullName evidence="3">FlgN family protein</fullName>
    </recommendedName>
</protein>
<reference evidence="1 2" key="1">
    <citation type="submission" date="2007-05" db="EMBL/GenBank/DDBJ databases">
        <title>Complete sequence of chromosome of Acidiphilium cryptum JF-5.</title>
        <authorList>
            <consortium name="US DOE Joint Genome Institute"/>
            <person name="Copeland A."/>
            <person name="Lucas S."/>
            <person name="Lapidus A."/>
            <person name="Barry K."/>
            <person name="Detter J.C."/>
            <person name="Glavina del Rio T."/>
            <person name="Hammon N."/>
            <person name="Israni S."/>
            <person name="Dalin E."/>
            <person name="Tice H."/>
            <person name="Pitluck S."/>
            <person name="Sims D."/>
            <person name="Brettin T."/>
            <person name="Bruce D."/>
            <person name="Han C."/>
            <person name="Schmutz J."/>
            <person name="Larimer F."/>
            <person name="Land M."/>
            <person name="Hauser L."/>
            <person name="Kyrpides N."/>
            <person name="Kim E."/>
            <person name="Magnuson T."/>
            <person name="Richardson P."/>
        </authorList>
    </citation>
    <scope>NUCLEOTIDE SEQUENCE [LARGE SCALE GENOMIC DNA]</scope>
    <source>
        <strain evidence="1 2">JF-5</strain>
    </source>
</reference>
<dbReference type="EMBL" id="CP000697">
    <property type="protein sequence ID" value="ABQ29982.1"/>
    <property type="molecule type" value="Genomic_DNA"/>
</dbReference>
<dbReference type="RefSeq" id="WP_007421678.1">
    <property type="nucleotide sequence ID" value="NC_009484.1"/>
</dbReference>
<accession>A5FWK0</accession>
<gene>
    <name evidence="1" type="ordered locus">Acry_0762</name>
</gene>
<sequence>MNNDTSPGSAIEAAEALATILEEENRSLSIQDFAVSAALAEAKRAAIGRLEAALDLGVAGKPRDGRRVEAVQQRLDAAAAANGKLLRQAIETQQRVIQTVMQALDTSRAAGEPLQPYGQEGAARPTAPVALVLRA</sequence>
<name>A5FWK0_ACICJ</name>
<dbReference type="STRING" id="349163.Acry_0762"/>
<dbReference type="Proteomes" id="UP000000245">
    <property type="component" value="Chromosome"/>
</dbReference>
<organism evidence="1 2">
    <name type="scientific">Acidiphilium cryptum (strain JF-5)</name>
    <dbReference type="NCBI Taxonomy" id="349163"/>
    <lineage>
        <taxon>Bacteria</taxon>
        <taxon>Pseudomonadati</taxon>
        <taxon>Pseudomonadota</taxon>
        <taxon>Alphaproteobacteria</taxon>
        <taxon>Acetobacterales</taxon>
        <taxon>Acidocellaceae</taxon>
        <taxon>Acidiphilium</taxon>
    </lineage>
</organism>
<evidence type="ECO:0000313" key="1">
    <source>
        <dbReference type="EMBL" id="ABQ29982.1"/>
    </source>
</evidence>
<evidence type="ECO:0000313" key="2">
    <source>
        <dbReference type="Proteomes" id="UP000000245"/>
    </source>
</evidence>
<dbReference type="KEGG" id="acr:Acry_0762"/>
<proteinExistence type="predicted"/>
<dbReference type="AlphaFoldDB" id="A5FWK0"/>
<evidence type="ECO:0008006" key="3">
    <source>
        <dbReference type="Google" id="ProtNLM"/>
    </source>
</evidence>
<keyword evidence="2" id="KW-1185">Reference proteome</keyword>